<protein>
    <submittedName>
        <fullName evidence="5">AraC family transcriptional regulator</fullName>
    </submittedName>
</protein>
<evidence type="ECO:0000313" key="5">
    <source>
        <dbReference type="EMBL" id="TDQ68360.1"/>
    </source>
</evidence>
<name>A0A484F394_9EURY</name>
<proteinExistence type="predicted"/>
<evidence type="ECO:0000259" key="4">
    <source>
        <dbReference type="PROSITE" id="PS01124"/>
    </source>
</evidence>
<dbReference type="PANTHER" id="PTHR47504">
    <property type="entry name" value="RIGHT ORIGIN-BINDING PROTEIN"/>
    <property type="match status" value="1"/>
</dbReference>
<accession>A0A484F394</accession>
<dbReference type="InterPro" id="IPR020449">
    <property type="entry name" value="Tscrpt_reg_AraC-type_HTH"/>
</dbReference>
<evidence type="ECO:0000313" key="6">
    <source>
        <dbReference type="Proteomes" id="UP000294855"/>
    </source>
</evidence>
<dbReference type="InterPro" id="IPR029442">
    <property type="entry name" value="GyrI-like"/>
</dbReference>
<dbReference type="SMART" id="SM00342">
    <property type="entry name" value="HTH_ARAC"/>
    <property type="match status" value="1"/>
</dbReference>
<dbReference type="EMBL" id="SNYS01000009">
    <property type="protein sequence ID" value="TDQ68360.1"/>
    <property type="molecule type" value="Genomic_DNA"/>
</dbReference>
<dbReference type="InterPro" id="IPR011256">
    <property type="entry name" value="Reg_factor_effector_dom_sf"/>
</dbReference>
<dbReference type="InterPro" id="IPR050959">
    <property type="entry name" value="MarA-like"/>
</dbReference>
<dbReference type="InterPro" id="IPR010499">
    <property type="entry name" value="AraC_E-bd"/>
</dbReference>
<organism evidence="5 6">
    <name type="scientific">Methanimicrococcus blatticola</name>
    <dbReference type="NCBI Taxonomy" id="91560"/>
    <lineage>
        <taxon>Archaea</taxon>
        <taxon>Methanobacteriati</taxon>
        <taxon>Methanobacteriota</taxon>
        <taxon>Stenosarchaea group</taxon>
        <taxon>Methanomicrobia</taxon>
        <taxon>Methanosarcinales</taxon>
        <taxon>Methanosarcinaceae</taxon>
        <taxon>Methanimicrococcus</taxon>
    </lineage>
</organism>
<dbReference type="RefSeq" id="WP_133517739.1">
    <property type="nucleotide sequence ID" value="NZ_JAHDUW010000004.1"/>
</dbReference>
<sequence>MNSLEQMNQAMEYIENNLLSGVDFSKAAEIAGCSEYHFLRVFSFLAGMPLGEYIRSRKLSNAAERLRAEEIKIADLALELGYESPDAFTKAFHSFHGITPSKAREADSLIKIFTPMTFQLTIKGGTKMNYRIVEKEAFYIIGFKKRITLLFNGINTQMESVYEKLTPEIIAELKSLSDTEPKGMLNVSVNFSDRTQEGSELDQFIGVASSKSLSEKTAENAGNAEYDSLYVKPYTWAVFSVSGKFPDALQATWARIYSEWLSLSDYELCDGPEILWNESPDTSKEDYKSEIWIPVIKKMKTE</sequence>
<dbReference type="InterPro" id="IPR018060">
    <property type="entry name" value="HTH_AraC"/>
</dbReference>
<dbReference type="Gene3D" id="1.10.10.60">
    <property type="entry name" value="Homeodomain-like"/>
    <property type="match status" value="2"/>
</dbReference>
<dbReference type="PROSITE" id="PS01124">
    <property type="entry name" value="HTH_ARAC_FAMILY_2"/>
    <property type="match status" value="1"/>
</dbReference>
<dbReference type="AlphaFoldDB" id="A0A484F394"/>
<dbReference type="GO" id="GO:0043565">
    <property type="term" value="F:sequence-specific DNA binding"/>
    <property type="evidence" value="ECO:0007669"/>
    <property type="project" value="InterPro"/>
</dbReference>
<keyword evidence="1" id="KW-0805">Transcription regulation</keyword>
<dbReference type="Pfam" id="PF06445">
    <property type="entry name" value="GyrI-like"/>
    <property type="match status" value="1"/>
</dbReference>
<dbReference type="Proteomes" id="UP000294855">
    <property type="component" value="Unassembled WGS sequence"/>
</dbReference>
<evidence type="ECO:0000256" key="1">
    <source>
        <dbReference type="ARBA" id="ARBA00023015"/>
    </source>
</evidence>
<dbReference type="InterPro" id="IPR009057">
    <property type="entry name" value="Homeodomain-like_sf"/>
</dbReference>
<dbReference type="PANTHER" id="PTHR47504:SF5">
    <property type="entry name" value="RIGHT ORIGIN-BINDING PROTEIN"/>
    <property type="match status" value="1"/>
</dbReference>
<reference evidence="5 6" key="1">
    <citation type="submission" date="2019-03" db="EMBL/GenBank/DDBJ databases">
        <title>Genomic Encyclopedia of Type Strains, Phase IV (KMG-IV): sequencing the most valuable type-strain genomes for metagenomic binning, comparative biology and taxonomic classification.</title>
        <authorList>
            <person name="Goeker M."/>
        </authorList>
    </citation>
    <scope>NUCLEOTIDE SEQUENCE [LARGE SCALE GENOMIC DNA]</scope>
    <source>
        <strain evidence="5 6">DSM 13328</strain>
    </source>
</reference>
<dbReference type="SUPFAM" id="SSF55136">
    <property type="entry name" value="Probable bacterial effector-binding domain"/>
    <property type="match status" value="1"/>
</dbReference>
<dbReference type="GO" id="GO:0003700">
    <property type="term" value="F:DNA-binding transcription factor activity"/>
    <property type="evidence" value="ECO:0007669"/>
    <property type="project" value="InterPro"/>
</dbReference>
<keyword evidence="3" id="KW-0804">Transcription</keyword>
<dbReference type="SMART" id="SM00871">
    <property type="entry name" value="AraC_E_bind"/>
    <property type="match status" value="1"/>
</dbReference>
<comment type="caution">
    <text evidence="5">The sequence shown here is derived from an EMBL/GenBank/DDBJ whole genome shotgun (WGS) entry which is preliminary data.</text>
</comment>
<dbReference type="SUPFAM" id="SSF46689">
    <property type="entry name" value="Homeodomain-like"/>
    <property type="match status" value="2"/>
</dbReference>
<keyword evidence="6" id="KW-1185">Reference proteome</keyword>
<feature type="domain" description="HTH araC/xylS-type" evidence="4">
    <location>
        <begin position="8"/>
        <end position="106"/>
    </location>
</feature>
<evidence type="ECO:0000256" key="2">
    <source>
        <dbReference type="ARBA" id="ARBA00023125"/>
    </source>
</evidence>
<dbReference type="Gene3D" id="3.20.80.10">
    <property type="entry name" value="Regulatory factor, effector binding domain"/>
    <property type="match status" value="1"/>
</dbReference>
<dbReference type="PRINTS" id="PR00032">
    <property type="entry name" value="HTHARAC"/>
</dbReference>
<gene>
    <name evidence="5" type="ORF">C7391_1305</name>
</gene>
<evidence type="ECO:0000256" key="3">
    <source>
        <dbReference type="ARBA" id="ARBA00023163"/>
    </source>
</evidence>
<keyword evidence="2" id="KW-0238">DNA-binding</keyword>
<dbReference type="Pfam" id="PF12833">
    <property type="entry name" value="HTH_18"/>
    <property type="match status" value="1"/>
</dbReference>